<evidence type="ECO:0000259" key="2">
    <source>
        <dbReference type="Pfam" id="PF10607"/>
    </source>
</evidence>
<dbReference type="GO" id="GO:0005634">
    <property type="term" value="C:nucleus"/>
    <property type="evidence" value="ECO:0007669"/>
    <property type="project" value="TreeGrafter"/>
</dbReference>
<sequence>MDVVQEVEEELRLLTQKQQKTADLTDARLKDMVASLLSAADTLTESKEKGLEVLGKLHADTKTMTTTLNSQHRDLYTSSGRYIKFLEKKFDGDLDVGYTGVLDNRLSTVREAVMVHLLSTGHFDLADQYTQDNSASIPSAQREGYKLLNSIVLALRGRNVLPALEWATEQATILETTAPPGQPSLLFQLHSLRYLQILQESVPQAIHYAQKHLAVWSKGQEVILRRLMCAALYTGGGSGSGSGSGRSLGLMGGKGVRRPKKYTRMGGSREWEDAERGIREGFCRVIGVAGESPLATTLSIGTLALPRILKMAKVKQVNKAEWTSNNELPVEIPPCPTPPTFTRLPCGHVVSSVSIQKLAKGPSAKVKCPYCPSQYFTTDTVRVYF</sequence>
<dbReference type="InterPro" id="IPR024964">
    <property type="entry name" value="CTLH/CRA"/>
</dbReference>
<feature type="domain" description="CTLH/CRA C-terminal to LisH motif" evidence="2">
    <location>
        <begin position="145"/>
        <end position="307"/>
    </location>
</feature>
<accession>A0A4P9Y1V8</accession>
<keyword evidence="4" id="KW-1185">Reference proteome</keyword>
<dbReference type="GO" id="GO:0005737">
    <property type="term" value="C:cytoplasm"/>
    <property type="evidence" value="ECO:0007669"/>
    <property type="project" value="TreeGrafter"/>
</dbReference>
<dbReference type="AlphaFoldDB" id="A0A4P9Y1V8"/>
<dbReference type="GO" id="GO:0004842">
    <property type="term" value="F:ubiquitin-protein transferase activity"/>
    <property type="evidence" value="ECO:0007669"/>
    <property type="project" value="InterPro"/>
</dbReference>
<organism evidence="3 4">
    <name type="scientific">Piptocephalis cylindrospora</name>
    <dbReference type="NCBI Taxonomy" id="1907219"/>
    <lineage>
        <taxon>Eukaryota</taxon>
        <taxon>Fungi</taxon>
        <taxon>Fungi incertae sedis</taxon>
        <taxon>Zoopagomycota</taxon>
        <taxon>Zoopagomycotina</taxon>
        <taxon>Zoopagomycetes</taxon>
        <taxon>Zoopagales</taxon>
        <taxon>Piptocephalidaceae</taxon>
        <taxon>Piptocephalis</taxon>
    </lineage>
</organism>
<proteinExistence type="predicted"/>
<reference evidence="4" key="1">
    <citation type="journal article" date="2018" name="Nat. Microbiol.">
        <title>Leveraging single-cell genomics to expand the fungal tree of life.</title>
        <authorList>
            <person name="Ahrendt S.R."/>
            <person name="Quandt C.A."/>
            <person name="Ciobanu D."/>
            <person name="Clum A."/>
            <person name="Salamov A."/>
            <person name="Andreopoulos B."/>
            <person name="Cheng J.F."/>
            <person name="Woyke T."/>
            <person name="Pelin A."/>
            <person name="Henrissat B."/>
            <person name="Reynolds N.K."/>
            <person name="Benny G.L."/>
            <person name="Smith M.E."/>
            <person name="James T.Y."/>
            <person name="Grigoriev I.V."/>
        </authorList>
    </citation>
    <scope>NUCLEOTIDE SEQUENCE [LARGE SCALE GENOMIC DNA]</scope>
</reference>
<evidence type="ECO:0000256" key="1">
    <source>
        <dbReference type="SAM" id="MobiDB-lite"/>
    </source>
</evidence>
<dbReference type="Pfam" id="PF10607">
    <property type="entry name" value="CTLH"/>
    <property type="match status" value="1"/>
</dbReference>
<evidence type="ECO:0000313" key="3">
    <source>
        <dbReference type="EMBL" id="RKP12644.1"/>
    </source>
</evidence>
<dbReference type="InterPro" id="IPR045098">
    <property type="entry name" value="Fyv10_fam"/>
</dbReference>
<dbReference type="PANTHER" id="PTHR12170:SF3">
    <property type="entry name" value="GH10162P"/>
    <property type="match status" value="1"/>
</dbReference>
<protein>
    <recommendedName>
        <fullName evidence="2">CTLH/CRA C-terminal to LisH motif domain-containing protein</fullName>
    </recommendedName>
</protein>
<evidence type="ECO:0000313" key="4">
    <source>
        <dbReference type="Proteomes" id="UP000267251"/>
    </source>
</evidence>
<gene>
    <name evidence="3" type="ORF">BJ684DRAFT_20830</name>
</gene>
<dbReference type="EMBL" id="KZ988255">
    <property type="protein sequence ID" value="RKP12644.1"/>
    <property type="molecule type" value="Genomic_DNA"/>
</dbReference>
<dbReference type="PANTHER" id="PTHR12170">
    <property type="entry name" value="MACROPHAGE ERYTHROBLAST ATTACHER-RELATED"/>
    <property type="match status" value="1"/>
</dbReference>
<dbReference type="Proteomes" id="UP000267251">
    <property type="component" value="Unassembled WGS sequence"/>
</dbReference>
<dbReference type="GO" id="GO:0043161">
    <property type="term" value="P:proteasome-mediated ubiquitin-dependent protein catabolic process"/>
    <property type="evidence" value="ECO:0007669"/>
    <property type="project" value="InterPro"/>
</dbReference>
<dbReference type="GO" id="GO:0034657">
    <property type="term" value="C:GID complex"/>
    <property type="evidence" value="ECO:0007669"/>
    <property type="project" value="TreeGrafter"/>
</dbReference>
<name>A0A4P9Y1V8_9FUNG</name>
<feature type="compositionally biased region" description="Gly residues" evidence="1">
    <location>
        <begin position="238"/>
        <end position="254"/>
    </location>
</feature>
<feature type="region of interest" description="Disordered" evidence="1">
    <location>
        <begin position="238"/>
        <end position="268"/>
    </location>
</feature>
<dbReference type="OrthoDB" id="1933281at2759"/>